<evidence type="ECO:0000259" key="2">
    <source>
        <dbReference type="Pfam" id="PF02579"/>
    </source>
</evidence>
<dbReference type="Proteomes" id="UP001239257">
    <property type="component" value="Chromosome 1"/>
</dbReference>
<feature type="domain" description="Dinitrogenase iron-molybdenum cofactor biosynthesis" evidence="2">
    <location>
        <begin position="11"/>
        <end position="91"/>
    </location>
</feature>
<evidence type="ECO:0000313" key="6">
    <source>
        <dbReference type="EMBL" id="WGK82610.1"/>
    </source>
</evidence>
<keyword evidence="1" id="KW-0535">Nitrogen fixation</keyword>
<evidence type="ECO:0000256" key="1">
    <source>
        <dbReference type="ARBA" id="ARBA00023231"/>
    </source>
</evidence>
<dbReference type="EMBL" id="JAKNBA010000038">
    <property type="protein sequence ID" value="MDE1243739.1"/>
    <property type="molecule type" value="Genomic_DNA"/>
</dbReference>
<evidence type="ECO:0000313" key="5">
    <source>
        <dbReference type="EMBL" id="MDE1346919.1"/>
    </source>
</evidence>
<evidence type="ECO:0000313" key="3">
    <source>
        <dbReference type="EMBL" id="CAH8229751.1"/>
    </source>
</evidence>
<dbReference type="Proteomes" id="UP001140979">
    <property type="component" value="Unassembled WGS sequence"/>
</dbReference>
<dbReference type="AlphaFoldDB" id="A0A7X6NAS3"/>
<dbReference type="Proteomes" id="UP001140978">
    <property type="component" value="Unassembled WGS sequence"/>
</dbReference>
<organism evidence="4 7">
    <name type="scientific">Vibrio aestuarianus</name>
    <dbReference type="NCBI Taxonomy" id="28171"/>
    <lineage>
        <taxon>Bacteria</taxon>
        <taxon>Pseudomonadati</taxon>
        <taxon>Pseudomonadota</taxon>
        <taxon>Gammaproteobacteria</taxon>
        <taxon>Vibrionales</taxon>
        <taxon>Vibrionaceae</taxon>
        <taxon>Vibrio</taxon>
    </lineage>
</organism>
<keyword evidence="8" id="KW-1185">Reference proteome</keyword>
<evidence type="ECO:0000313" key="8">
    <source>
        <dbReference type="Proteomes" id="UP001152658"/>
    </source>
</evidence>
<evidence type="ECO:0000313" key="7">
    <source>
        <dbReference type="Proteomes" id="UP001140979"/>
    </source>
</evidence>
<dbReference type="Gene3D" id="3.30.420.130">
    <property type="entry name" value="Dinitrogenase iron-molybdenum cofactor biosynthesis domain"/>
    <property type="match status" value="1"/>
</dbReference>
<dbReference type="Pfam" id="PF02579">
    <property type="entry name" value="Nitro_FeMo-Co"/>
    <property type="match status" value="1"/>
</dbReference>
<sequence length="157" mass="17332">MIYAIPCQQNALFNHFAKAPQLMIVDNVKSTSTLIDVPLSKENCGKKKTLFNILNHHHVDAVIVRSIGQNMLSALFNKNIAVYKAPRGSVLSSLNPNQLQPVTDLAFGKPSPNKAKKTCASKKECHTKNSLNNKLSPRTMVALKKVLKLNVISRETV</sequence>
<dbReference type="SUPFAM" id="SSF53146">
    <property type="entry name" value="Nitrogenase accessory factor-like"/>
    <property type="match status" value="1"/>
</dbReference>
<dbReference type="EMBL" id="JAKNAX010000026">
    <property type="protein sequence ID" value="MDE1346919.1"/>
    <property type="molecule type" value="Genomic_DNA"/>
</dbReference>
<name>A0A7X6NAS3_9VIBR</name>
<accession>A0A7X6NAS3</accession>
<evidence type="ECO:0000313" key="4">
    <source>
        <dbReference type="EMBL" id="MDE1243739.1"/>
    </source>
</evidence>
<dbReference type="RefSeq" id="WP_053309878.1">
    <property type="nucleotide sequence ID" value="NZ_CALYLA010000019.1"/>
</dbReference>
<reference evidence="4" key="1">
    <citation type="submission" date="2022-02" db="EMBL/GenBank/DDBJ databases">
        <title>Emergence and expansion in Europe of a Vibrio aestuarianus clonal complex pathogenic for oysters.</title>
        <authorList>
            <person name="Mesnil A."/>
            <person name="Travers M.-A."/>
        </authorList>
    </citation>
    <scope>NUCLEOTIDE SEQUENCE</scope>
    <source>
        <strain evidence="4">19_064_11T1</strain>
        <strain evidence="5">19_064_15T1</strain>
        <strain evidence="6">U29</strain>
    </source>
</reference>
<dbReference type="InterPro" id="IPR036105">
    <property type="entry name" value="DiNase_FeMo-co_biosyn_sf"/>
</dbReference>
<dbReference type="GeneID" id="79917544"/>
<proteinExistence type="predicted"/>
<dbReference type="EMBL" id="CP118709">
    <property type="protein sequence ID" value="WGK82610.1"/>
    <property type="molecule type" value="Genomic_DNA"/>
</dbReference>
<gene>
    <name evidence="4" type="ORF">L9W94_16605</name>
    <name evidence="5" type="ORF">L9X51_10825</name>
    <name evidence="6" type="ORF">PYE51_05000</name>
    <name evidence="3" type="ORF">VAE063_940553</name>
</gene>
<protein>
    <submittedName>
        <fullName evidence="6">NifB/NifX family molybdenum-iron cluster-binding protein</fullName>
    </submittedName>
    <submittedName>
        <fullName evidence="3">Nitro_FeMo-Co domain-containing protein</fullName>
    </submittedName>
</protein>
<dbReference type="EMBL" id="CALYLK010000135">
    <property type="protein sequence ID" value="CAH8229751.1"/>
    <property type="molecule type" value="Genomic_DNA"/>
</dbReference>
<dbReference type="InterPro" id="IPR003731">
    <property type="entry name" value="Di-Nase_FeMo-co_biosynth"/>
</dbReference>
<reference evidence="3" key="2">
    <citation type="submission" date="2022-06" db="EMBL/GenBank/DDBJ databases">
        <authorList>
            <person name="Goudenege D."/>
            <person name="Le Roux F."/>
        </authorList>
    </citation>
    <scope>NUCLEOTIDE SEQUENCE</scope>
    <source>
        <strain evidence="3">12-063</strain>
    </source>
</reference>
<dbReference type="Proteomes" id="UP001152658">
    <property type="component" value="Unassembled WGS sequence"/>
</dbReference>